<dbReference type="Proteomes" id="UP000006055">
    <property type="component" value="Chromosome"/>
</dbReference>
<accession>I4C6J7</accession>
<feature type="domain" description="Sulfatase N-terminal" evidence="1">
    <location>
        <begin position="33"/>
        <end position="399"/>
    </location>
</feature>
<keyword evidence="3" id="KW-1185">Reference proteome</keyword>
<dbReference type="STRING" id="706587.Desti_2508"/>
<dbReference type="SUPFAM" id="SSF53649">
    <property type="entry name" value="Alkaline phosphatase-like"/>
    <property type="match status" value="1"/>
</dbReference>
<dbReference type="eggNOG" id="COG3119">
    <property type="taxonomic scope" value="Bacteria"/>
</dbReference>
<dbReference type="AlphaFoldDB" id="I4C6J7"/>
<sequence>MILRKMPIPTIFVAICLIMFLIATASYAQDKKPNILFIMGDDIGWMQPSIYHRGLMVGETPNIDRIGREGAMFTDYYAEQSCTAGRNAFVTGMNPLRTGMIPPQLPGSPSYLRPGTPSIGKFLLDLGYNTGQFGKNHLGDHTDSLPTAHGFQEFWGYLYHLDAMQQTSFPDINKNPTTQGIAPPCKNTPIPGVPEVPGALDPQTATCLTPPRPVLWCKSSDGTTKNQTCKDEGPLTLERSKTVDEEISAKVIDFLDRNDPKKTNKPFFVYYNPARMHVTTVLSDKYMAMVGEPGGRDWGVNEAGMKQMDDNIGLVLKKLEDMGQLDNTIVVFTTDNGAETWSFPDGGTTPFKGSKMNTWEGGMRAPCVIRWPGHIKPGTVFNDIFASLDWLPTFVEIAGGPKGDELNKQIQAGKYPGIVKTMLDGVNQIGYLTGKSDKSARDTFFYYSGPHPSAVRYKNWKMYFAIAPETATGFNVPGVQQQFAAGVVNLKRDPFETTMGEWRKSAFWFSGALGGPLTAWIYDFNILPMGQVMWLHELETYIKFPPLQSPESFNLTQVMEQLKKLQAHPSQ</sequence>
<proteinExistence type="predicted"/>
<dbReference type="PANTHER" id="PTHR43751">
    <property type="entry name" value="SULFATASE"/>
    <property type="match status" value="1"/>
</dbReference>
<dbReference type="Pfam" id="PF00884">
    <property type="entry name" value="Sulfatase"/>
    <property type="match status" value="1"/>
</dbReference>
<protein>
    <submittedName>
        <fullName evidence="2">Arylsulfatase A family protein</fullName>
    </submittedName>
</protein>
<dbReference type="HOGENOM" id="CLU_006332_10_0_7"/>
<evidence type="ECO:0000313" key="2">
    <source>
        <dbReference type="EMBL" id="AFM25188.1"/>
    </source>
</evidence>
<dbReference type="CDD" id="cd16142">
    <property type="entry name" value="ARS_like"/>
    <property type="match status" value="1"/>
</dbReference>
<dbReference type="InterPro" id="IPR000917">
    <property type="entry name" value="Sulfatase_N"/>
</dbReference>
<dbReference type="RefSeq" id="WP_014810330.1">
    <property type="nucleotide sequence ID" value="NC_018025.1"/>
</dbReference>
<name>I4C6J7_DESTA</name>
<gene>
    <name evidence="2" type="ordered locus">Desti_2508</name>
</gene>
<dbReference type="Gene3D" id="3.40.720.10">
    <property type="entry name" value="Alkaline Phosphatase, subunit A"/>
    <property type="match status" value="1"/>
</dbReference>
<dbReference type="InterPro" id="IPR052701">
    <property type="entry name" value="GAG_Ulvan_Degrading_Sulfatases"/>
</dbReference>
<dbReference type="PANTHER" id="PTHR43751:SF2">
    <property type="entry name" value="SULFATASE N-TERMINAL DOMAIN-CONTAINING PROTEIN"/>
    <property type="match status" value="1"/>
</dbReference>
<dbReference type="PATRIC" id="fig|706587.4.peg.2876"/>
<dbReference type="InterPro" id="IPR017850">
    <property type="entry name" value="Alkaline_phosphatase_core_sf"/>
</dbReference>
<reference evidence="3" key="1">
    <citation type="submission" date="2012-06" db="EMBL/GenBank/DDBJ databases">
        <title>Complete sequence of chromosome of Desulfomonile tiedjei DSM 6799.</title>
        <authorList>
            <person name="Lucas S."/>
            <person name="Copeland A."/>
            <person name="Lapidus A."/>
            <person name="Glavina del Rio T."/>
            <person name="Dalin E."/>
            <person name="Tice H."/>
            <person name="Bruce D."/>
            <person name="Goodwin L."/>
            <person name="Pitluck S."/>
            <person name="Peters L."/>
            <person name="Ovchinnikova G."/>
            <person name="Zeytun A."/>
            <person name="Lu M."/>
            <person name="Kyrpides N."/>
            <person name="Mavromatis K."/>
            <person name="Ivanova N."/>
            <person name="Brettin T."/>
            <person name="Detter J.C."/>
            <person name="Han C."/>
            <person name="Larimer F."/>
            <person name="Land M."/>
            <person name="Hauser L."/>
            <person name="Markowitz V."/>
            <person name="Cheng J.-F."/>
            <person name="Hugenholtz P."/>
            <person name="Woyke T."/>
            <person name="Wu D."/>
            <person name="Spring S."/>
            <person name="Schroeder M."/>
            <person name="Brambilla E."/>
            <person name="Klenk H.-P."/>
            <person name="Eisen J.A."/>
        </authorList>
    </citation>
    <scope>NUCLEOTIDE SEQUENCE [LARGE SCALE GENOMIC DNA]</scope>
    <source>
        <strain evidence="3">ATCC 49306 / DSM 6799 / DCB-1</strain>
    </source>
</reference>
<dbReference type="EMBL" id="CP003360">
    <property type="protein sequence ID" value="AFM25188.1"/>
    <property type="molecule type" value="Genomic_DNA"/>
</dbReference>
<dbReference type="KEGG" id="dti:Desti_2508"/>
<organism evidence="2 3">
    <name type="scientific">Desulfomonile tiedjei (strain ATCC 49306 / DSM 6799 / DCB-1)</name>
    <dbReference type="NCBI Taxonomy" id="706587"/>
    <lineage>
        <taxon>Bacteria</taxon>
        <taxon>Pseudomonadati</taxon>
        <taxon>Thermodesulfobacteriota</taxon>
        <taxon>Desulfomonilia</taxon>
        <taxon>Desulfomonilales</taxon>
        <taxon>Desulfomonilaceae</taxon>
        <taxon>Desulfomonile</taxon>
    </lineage>
</organism>
<evidence type="ECO:0000259" key="1">
    <source>
        <dbReference type="Pfam" id="PF00884"/>
    </source>
</evidence>
<evidence type="ECO:0000313" key="3">
    <source>
        <dbReference type="Proteomes" id="UP000006055"/>
    </source>
</evidence>